<dbReference type="Gene3D" id="3.40.50.300">
    <property type="entry name" value="P-loop containing nucleotide triphosphate hydrolases"/>
    <property type="match status" value="1"/>
</dbReference>
<keyword evidence="4 11" id="KW-0808">Transferase</keyword>
<dbReference type="PROSITE" id="PS01331">
    <property type="entry name" value="THYMIDYLATE_KINASE"/>
    <property type="match status" value="1"/>
</dbReference>
<dbReference type="GO" id="GO:0006227">
    <property type="term" value="P:dUDP biosynthetic process"/>
    <property type="evidence" value="ECO:0007669"/>
    <property type="project" value="TreeGrafter"/>
</dbReference>
<dbReference type="PANTHER" id="PTHR10344:SF4">
    <property type="entry name" value="UMP-CMP KINASE 2, MITOCHONDRIAL"/>
    <property type="match status" value="1"/>
</dbReference>
<organism evidence="13 14">
    <name type="scientific">Bifidobacterium dolichotidis</name>
    <dbReference type="NCBI Taxonomy" id="2306976"/>
    <lineage>
        <taxon>Bacteria</taxon>
        <taxon>Bacillati</taxon>
        <taxon>Actinomycetota</taxon>
        <taxon>Actinomycetes</taxon>
        <taxon>Bifidobacteriales</taxon>
        <taxon>Bifidobacteriaceae</taxon>
        <taxon>Bifidobacterium</taxon>
    </lineage>
</organism>
<dbReference type="SUPFAM" id="SSF52540">
    <property type="entry name" value="P-loop containing nucleoside triphosphate hydrolases"/>
    <property type="match status" value="1"/>
</dbReference>
<dbReference type="EC" id="2.7.4.9" evidence="2 11"/>
<dbReference type="FunFam" id="3.40.50.300:FF:000225">
    <property type="entry name" value="Thymidylate kinase"/>
    <property type="match status" value="1"/>
</dbReference>
<dbReference type="RefSeq" id="WP_125963814.1">
    <property type="nucleotide sequence ID" value="NZ_QXGM01000002.1"/>
</dbReference>
<dbReference type="HAMAP" id="MF_00165">
    <property type="entry name" value="Thymidylate_kinase"/>
    <property type="match status" value="1"/>
</dbReference>
<reference evidence="13 14" key="1">
    <citation type="submission" date="2018-09" db="EMBL/GenBank/DDBJ databases">
        <title>Characterization of the phylogenetic diversity of five novel species belonging to the genus Bifidobacterium.</title>
        <authorList>
            <person name="Lugli G.A."/>
            <person name="Duranti S."/>
            <person name="Milani C."/>
        </authorList>
    </citation>
    <scope>NUCLEOTIDE SEQUENCE [LARGE SCALE GENOMIC DNA]</scope>
    <source>
        <strain evidence="13 14">2036B</strain>
    </source>
</reference>
<comment type="similarity">
    <text evidence="1 11">Belongs to the thymidylate kinase family.</text>
</comment>
<dbReference type="Pfam" id="PF02223">
    <property type="entry name" value="Thymidylate_kin"/>
    <property type="match status" value="1"/>
</dbReference>
<evidence type="ECO:0000313" key="13">
    <source>
        <dbReference type="EMBL" id="RSX55145.1"/>
    </source>
</evidence>
<evidence type="ECO:0000256" key="7">
    <source>
        <dbReference type="ARBA" id="ARBA00022777"/>
    </source>
</evidence>
<dbReference type="GO" id="GO:0004798">
    <property type="term" value="F:dTMP kinase activity"/>
    <property type="evidence" value="ECO:0007669"/>
    <property type="project" value="UniProtKB-UniRule"/>
</dbReference>
<dbReference type="EMBL" id="QXGM01000002">
    <property type="protein sequence ID" value="RSX55145.1"/>
    <property type="molecule type" value="Genomic_DNA"/>
</dbReference>
<feature type="domain" description="Thymidylate kinase-like" evidence="12">
    <location>
        <begin position="5"/>
        <end position="192"/>
    </location>
</feature>
<evidence type="ECO:0000256" key="1">
    <source>
        <dbReference type="ARBA" id="ARBA00009776"/>
    </source>
</evidence>
<evidence type="ECO:0000256" key="3">
    <source>
        <dbReference type="ARBA" id="ARBA00017144"/>
    </source>
</evidence>
<feature type="binding site" evidence="11">
    <location>
        <begin position="7"/>
        <end position="14"/>
    </location>
    <ligand>
        <name>ATP</name>
        <dbReference type="ChEBI" id="CHEBI:30616"/>
    </ligand>
</feature>
<sequence length="205" mass="22054">MFISFEGIDGAGKTTQVAMLQQTLQDRGREVVVTREPGGTALGVDLRKLLLGGASDGAAIDAHAEALLFAADRAQHVAQLIRPALDRGAVVLCDRYIDSSVAYQGGGRELSAKEIRDLSMWATGNMVPDVTFVLDLPAEQSHARLTGPEDRMESAGLAFAQRTRQAFLDMAADEPERFVVLDATLPADQVAQLVLEHLNSRAARN</sequence>
<dbReference type="CDD" id="cd01672">
    <property type="entry name" value="TMPK"/>
    <property type="match status" value="1"/>
</dbReference>
<dbReference type="AlphaFoldDB" id="A0A430FQQ1"/>
<proteinExistence type="inferred from homology"/>
<dbReference type="InterPro" id="IPR027417">
    <property type="entry name" value="P-loop_NTPase"/>
</dbReference>
<evidence type="ECO:0000256" key="9">
    <source>
        <dbReference type="ARBA" id="ARBA00048743"/>
    </source>
</evidence>
<keyword evidence="7 11" id="KW-0418">Kinase</keyword>
<evidence type="ECO:0000256" key="4">
    <source>
        <dbReference type="ARBA" id="ARBA00022679"/>
    </source>
</evidence>
<keyword evidence="8 11" id="KW-0067">ATP-binding</keyword>
<evidence type="ECO:0000256" key="2">
    <source>
        <dbReference type="ARBA" id="ARBA00012980"/>
    </source>
</evidence>
<dbReference type="InterPro" id="IPR018095">
    <property type="entry name" value="Thymidylate_kin_CS"/>
</dbReference>
<evidence type="ECO:0000256" key="6">
    <source>
        <dbReference type="ARBA" id="ARBA00022741"/>
    </source>
</evidence>
<dbReference type="NCBIfam" id="TIGR00041">
    <property type="entry name" value="DTMP_kinase"/>
    <property type="match status" value="1"/>
</dbReference>
<dbReference type="PANTHER" id="PTHR10344">
    <property type="entry name" value="THYMIDYLATE KINASE"/>
    <property type="match status" value="1"/>
</dbReference>
<keyword evidence="6 11" id="KW-0547">Nucleotide-binding</keyword>
<name>A0A430FQQ1_9BIFI</name>
<dbReference type="GO" id="GO:0006235">
    <property type="term" value="P:dTTP biosynthetic process"/>
    <property type="evidence" value="ECO:0007669"/>
    <property type="project" value="UniProtKB-UniRule"/>
</dbReference>
<comment type="caution">
    <text evidence="13">The sequence shown here is derived from an EMBL/GenBank/DDBJ whole genome shotgun (WGS) entry which is preliminary data.</text>
</comment>
<dbReference type="InterPro" id="IPR039430">
    <property type="entry name" value="Thymidylate_kin-like_dom"/>
</dbReference>
<dbReference type="GO" id="GO:0005829">
    <property type="term" value="C:cytosol"/>
    <property type="evidence" value="ECO:0007669"/>
    <property type="project" value="TreeGrafter"/>
</dbReference>
<dbReference type="GO" id="GO:0006233">
    <property type="term" value="P:dTDP biosynthetic process"/>
    <property type="evidence" value="ECO:0007669"/>
    <property type="project" value="InterPro"/>
</dbReference>
<dbReference type="Proteomes" id="UP000287609">
    <property type="component" value="Unassembled WGS sequence"/>
</dbReference>
<dbReference type="OrthoDB" id="9774907at2"/>
<evidence type="ECO:0000256" key="10">
    <source>
        <dbReference type="ARBA" id="ARBA00057735"/>
    </source>
</evidence>
<accession>A0A430FQQ1</accession>
<protein>
    <recommendedName>
        <fullName evidence="3 11">Thymidylate kinase</fullName>
        <ecNumber evidence="2 11">2.7.4.9</ecNumber>
    </recommendedName>
    <alternativeName>
        <fullName evidence="11">dTMP kinase</fullName>
    </alternativeName>
</protein>
<evidence type="ECO:0000256" key="5">
    <source>
        <dbReference type="ARBA" id="ARBA00022727"/>
    </source>
</evidence>
<gene>
    <name evidence="11" type="primary">tmk</name>
    <name evidence="13" type="ORF">D2E26_1199</name>
</gene>
<comment type="function">
    <text evidence="10 11">Phosphorylation of dTMP to form dTDP in both de novo and salvage pathways of dTTP synthesis.</text>
</comment>
<evidence type="ECO:0000256" key="11">
    <source>
        <dbReference type="HAMAP-Rule" id="MF_00165"/>
    </source>
</evidence>
<evidence type="ECO:0000313" key="14">
    <source>
        <dbReference type="Proteomes" id="UP000287609"/>
    </source>
</evidence>
<keyword evidence="14" id="KW-1185">Reference proteome</keyword>
<dbReference type="InterPro" id="IPR018094">
    <property type="entry name" value="Thymidylate_kinase"/>
</dbReference>
<evidence type="ECO:0000256" key="8">
    <source>
        <dbReference type="ARBA" id="ARBA00022840"/>
    </source>
</evidence>
<comment type="catalytic activity">
    <reaction evidence="9 11">
        <text>dTMP + ATP = dTDP + ADP</text>
        <dbReference type="Rhea" id="RHEA:13517"/>
        <dbReference type="ChEBI" id="CHEBI:30616"/>
        <dbReference type="ChEBI" id="CHEBI:58369"/>
        <dbReference type="ChEBI" id="CHEBI:63528"/>
        <dbReference type="ChEBI" id="CHEBI:456216"/>
        <dbReference type="EC" id="2.7.4.9"/>
    </reaction>
</comment>
<evidence type="ECO:0000259" key="12">
    <source>
        <dbReference type="Pfam" id="PF02223"/>
    </source>
</evidence>
<keyword evidence="5 11" id="KW-0545">Nucleotide biosynthesis</keyword>
<dbReference type="GO" id="GO:0005524">
    <property type="term" value="F:ATP binding"/>
    <property type="evidence" value="ECO:0007669"/>
    <property type="project" value="UniProtKB-UniRule"/>
</dbReference>